<dbReference type="EMBL" id="JBHUDH010000047">
    <property type="protein sequence ID" value="MFD1525780.1"/>
    <property type="molecule type" value="Genomic_DNA"/>
</dbReference>
<organism evidence="1 2">
    <name type="scientific">Halolamina salina</name>
    <dbReference type="NCBI Taxonomy" id="1220023"/>
    <lineage>
        <taxon>Archaea</taxon>
        <taxon>Methanobacteriati</taxon>
        <taxon>Methanobacteriota</taxon>
        <taxon>Stenosarchaea group</taxon>
        <taxon>Halobacteria</taxon>
        <taxon>Halobacteriales</taxon>
        <taxon>Haloferacaceae</taxon>
    </lineage>
</organism>
<evidence type="ECO:0000313" key="1">
    <source>
        <dbReference type="EMBL" id="MFD1525780.1"/>
    </source>
</evidence>
<proteinExistence type="predicted"/>
<gene>
    <name evidence="1" type="ORF">ACFR9S_05590</name>
</gene>
<dbReference type="RefSeq" id="WP_379732015.1">
    <property type="nucleotide sequence ID" value="NZ_JBHSWZ010000184.1"/>
</dbReference>
<protein>
    <submittedName>
        <fullName evidence="1">Uncharacterized protein</fullName>
    </submittedName>
</protein>
<accession>A0ABD6B5B4</accession>
<comment type="caution">
    <text evidence="1">The sequence shown here is derived from an EMBL/GenBank/DDBJ whole genome shotgun (WGS) entry which is preliminary data.</text>
</comment>
<dbReference type="AlphaFoldDB" id="A0ABD6B5B4"/>
<name>A0ABD6B5B4_9EURY</name>
<reference evidence="1 2" key="1">
    <citation type="journal article" date="2019" name="Int. J. Syst. Evol. Microbiol.">
        <title>The Global Catalogue of Microorganisms (GCM) 10K type strain sequencing project: providing services to taxonomists for standard genome sequencing and annotation.</title>
        <authorList>
            <consortium name="The Broad Institute Genomics Platform"/>
            <consortium name="The Broad Institute Genome Sequencing Center for Infectious Disease"/>
            <person name="Wu L."/>
            <person name="Ma J."/>
        </authorList>
    </citation>
    <scope>NUCLEOTIDE SEQUENCE [LARGE SCALE GENOMIC DNA]</scope>
    <source>
        <strain evidence="1 2">CGMCC 1.12285</strain>
    </source>
</reference>
<sequence length="74" mass="8109">MKPCSGPTRVKRTVGGEPCSRLRGRDHALAVVWFPQVSIVGVTGPEARWAGYLLNLAGVYVITHWLYRDVGCAI</sequence>
<dbReference type="Proteomes" id="UP001597111">
    <property type="component" value="Unassembled WGS sequence"/>
</dbReference>
<keyword evidence="2" id="KW-1185">Reference proteome</keyword>
<evidence type="ECO:0000313" key="2">
    <source>
        <dbReference type="Proteomes" id="UP001597111"/>
    </source>
</evidence>